<keyword evidence="3" id="KW-0611">Plant defense</keyword>
<name>A0A5B7BHT3_DAVIN</name>
<evidence type="ECO:0000256" key="3">
    <source>
        <dbReference type="ARBA" id="ARBA00022821"/>
    </source>
</evidence>
<reference evidence="5" key="1">
    <citation type="submission" date="2019-08" db="EMBL/GenBank/DDBJ databases">
        <title>Reference gene set and small RNA set construction with multiple tissues from Davidia involucrata Baill.</title>
        <authorList>
            <person name="Yang H."/>
            <person name="Zhou C."/>
            <person name="Li G."/>
            <person name="Wang J."/>
            <person name="Gao P."/>
            <person name="Wang M."/>
            <person name="Wang R."/>
            <person name="Zhao Y."/>
        </authorList>
    </citation>
    <scope>NUCLEOTIDE SEQUENCE</scope>
    <source>
        <tissue evidence="5">Mixed with DoveR01_LX</tissue>
    </source>
</reference>
<evidence type="ECO:0000259" key="4">
    <source>
        <dbReference type="Pfam" id="PF18052"/>
    </source>
</evidence>
<evidence type="ECO:0000313" key="5">
    <source>
        <dbReference type="EMBL" id="MPA67271.1"/>
    </source>
</evidence>
<dbReference type="Pfam" id="PF18052">
    <property type="entry name" value="Rx_N"/>
    <property type="match status" value="1"/>
</dbReference>
<dbReference type="AlphaFoldDB" id="A0A5B7BHT3"/>
<evidence type="ECO:0000256" key="1">
    <source>
        <dbReference type="ARBA" id="ARBA00022737"/>
    </source>
</evidence>
<keyword evidence="1" id="KW-0677">Repeat</keyword>
<evidence type="ECO:0000256" key="2">
    <source>
        <dbReference type="ARBA" id="ARBA00022741"/>
    </source>
</evidence>
<dbReference type="InterPro" id="IPR041118">
    <property type="entry name" value="Rx_N"/>
</dbReference>
<sequence length="108" mass="12442">MAEQILFNFAENILLKLGSYTLQQIGLATGVTKELKKLESKISTVRDVLLDAQEQQVSNRAVRTWLQRLKDIVYDVDDLVDEFATEALRRQVEIHGSIIRKEIRKQSN</sequence>
<feature type="domain" description="Disease resistance N-terminal" evidence="4">
    <location>
        <begin position="12"/>
        <end position="93"/>
    </location>
</feature>
<dbReference type="GO" id="GO:0000166">
    <property type="term" value="F:nucleotide binding"/>
    <property type="evidence" value="ECO:0007669"/>
    <property type="project" value="UniProtKB-KW"/>
</dbReference>
<accession>A0A5B7BHT3</accession>
<gene>
    <name evidence="5" type="ORF">Din_036712</name>
</gene>
<dbReference type="EMBL" id="GHES01036712">
    <property type="protein sequence ID" value="MPA67271.1"/>
    <property type="molecule type" value="Transcribed_RNA"/>
</dbReference>
<protein>
    <submittedName>
        <fullName evidence="5">Putative disease resistance protein RGA3</fullName>
    </submittedName>
</protein>
<organism evidence="5">
    <name type="scientific">Davidia involucrata</name>
    <name type="common">Dove tree</name>
    <dbReference type="NCBI Taxonomy" id="16924"/>
    <lineage>
        <taxon>Eukaryota</taxon>
        <taxon>Viridiplantae</taxon>
        <taxon>Streptophyta</taxon>
        <taxon>Embryophyta</taxon>
        <taxon>Tracheophyta</taxon>
        <taxon>Spermatophyta</taxon>
        <taxon>Magnoliopsida</taxon>
        <taxon>eudicotyledons</taxon>
        <taxon>Gunneridae</taxon>
        <taxon>Pentapetalae</taxon>
        <taxon>asterids</taxon>
        <taxon>Cornales</taxon>
        <taxon>Nyssaceae</taxon>
        <taxon>Davidia</taxon>
    </lineage>
</organism>
<proteinExistence type="predicted"/>
<dbReference type="Gene3D" id="1.20.5.4130">
    <property type="match status" value="1"/>
</dbReference>
<keyword evidence="2" id="KW-0547">Nucleotide-binding</keyword>
<dbReference type="GO" id="GO:0006952">
    <property type="term" value="P:defense response"/>
    <property type="evidence" value="ECO:0007669"/>
    <property type="project" value="UniProtKB-KW"/>
</dbReference>